<dbReference type="GO" id="GO:0000976">
    <property type="term" value="F:transcription cis-regulatory region binding"/>
    <property type="evidence" value="ECO:0007669"/>
    <property type="project" value="TreeGrafter"/>
</dbReference>
<reference evidence="4 5" key="1">
    <citation type="submission" date="2013-03" db="EMBL/GenBank/DDBJ databases">
        <title>The Genome Sequence of Exophiala aquamarina CBS 119918.</title>
        <authorList>
            <consortium name="The Broad Institute Genomics Platform"/>
            <person name="Cuomo C."/>
            <person name="de Hoog S."/>
            <person name="Gorbushina A."/>
            <person name="Walker B."/>
            <person name="Young S.K."/>
            <person name="Zeng Q."/>
            <person name="Gargeya S."/>
            <person name="Fitzgerald M."/>
            <person name="Haas B."/>
            <person name="Abouelleil A."/>
            <person name="Allen A.W."/>
            <person name="Alvarado L."/>
            <person name="Arachchi H.M."/>
            <person name="Berlin A.M."/>
            <person name="Chapman S.B."/>
            <person name="Gainer-Dewar J."/>
            <person name="Goldberg J."/>
            <person name="Griggs A."/>
            <person name="Gujja S."/>
            <person name="Hansen M."/>
            <person name="Howarth C."/>
            <person name="Imamovic A."/>
            <person name="Ireland A."/>
            <person name="Larimer J."/>
            <person name="McCowan C."/>
            <person name="Murphy C."/>
            <person name="Pearson M."/>
            <person name="Poon T.W."/>
            <person name="Priest M."/>
            <person name="Roberts A."/>
            <person name="Saif S."/>
            <person name="Shea T."/>
            <person name="Sisk P."/>
            <person name="Sykes S."/>
            <person name="Wortman J."/>
            <person name="Nusbaum C."/>
            <person name="Birren B."/>
        </authorList>
    </citation>
    <scope>NUCLEOTIDE SEQUENCE [LARGE SCALE GENOMIC DNA]</scope>
    <source>
        <strain evidence="4 5">CBS 119918</strain>
    </source>
</reference>
<dbReference type="InterPro" id="IPR021858">
    <property type="entry name" value="Fun_TF"/>
</dbReference>
<organism evidence="4 5">
    <name type="scientific">Exophiala aquamarina CBS 119918</name>
    <dbReference type="NCBI Taxonomy" id="1182545"/>
    <lineage>
        <taxon>Eukaryota</taxon>
        <taxon>Fungi</taxon>
        <taxon>Dikarya</taxon>
        <taxon>Ascomycota</taxon>
        <taxon>Pezizomycotina</taxon>
        <taxon>Eurotiomycetes</taxon>
        <taxon>Chaetothyriomycetidae</taxon>
        <taxon>Chaetothyriales</taxon>
        <taxon>Herpotrichiellaceae</taxon>
        <taxon>Exophiala</taxon>
    </lineage>
</organism>
<dbReference type="GO" id="GO:0045944">
    <property type="term" value="P:positive regulation of transcription by RNA polymerase II"/>
    <property type="evidence" value="ECO:0007669"/>
    <property type="project" value="TreeGrafter"/>
</dbReference>
<feature type="region of interest" description="Disordered" evidence="3">
    <location>
        <begin position="109"/>
        <end position="135"/>
    </location>
</feature>
<dbReference type="Pfam" id="PF11951">
    <property type="entry name" value="Fungal_trans_2"/>
    <property type="match status" value="1"/>
</dbReference>
<dbReference type="PANTHER" id="PTHR37534">
    <property type="entry name" value="TRANSCRIPTIONAL ACTIVATOR PROTEIN UGA3"/>
    <property type="match status" value="1"/>
</dbReference>
<dbReference type="GO" id="GO:0003700">
    <property type="term" value="F:DNA-binding transcription factor activity"/>
    <property type="evidence" value="ECO:0007669"/>
    <property type="project" value="TreeGrafter"/>
</dbReference>
<feature type="compositionally biased region" description="Basic and acidic residues" evidence="3">
    <location>
        <begin position="115"/>
        <end position="135"/>
    </location>
</feature>
<evidence type="ECO:0000256" key="1">
    <source>
        <dbReference type="ARBA" id="ARBA00004123"/>
    </source>
</evidence>
<dbReference type="AlphaFoldDB" id="A0A072P9B5"/>
<gene>
    <name evidence="4" type="ORF">A1O9_07898</name>
</gene>
<evidence type="ECO:0008006" key="6">
    <source>
        <dbReference type="Google" id="ProtNLM"/>
    </source>
</evidence>
<dbReference type="EMBL" id="AMGV01000006">
    <property type="protein sequence ID" value="KEF56317.1"/>
    <property type="molecule type" value="Genomic_DNA"/>
</dbReference>
<comment type="caution">
    <text evidence="4">The sequence shown here is derived from an EMBL/GenBank/DDBJ whole genome shotgun (WGS) entry which is preliminary data.</text>
</comment>
<protein>
    <recommendedName>
        <fullName evidence="6">Zn(2)-C6 fungal-type domain-containing protein</fullName>
    </recommendedName>
</protein>
<dbReference type="VEuPathDB" id="FungiDB:A1O9_07898"/>
<keyword evidence="5" id="KW-1185">Reference proteome</keyword>
<accession>A0A072P9B5</accession>
<evidence type="ECO:0000313" key="4">
    <source>
        <dbReference type="EMBL" id="KEF56317.1"/>
    </source>
</evidence>
<evidence type="ECO:0000256" key="2">
    <source>
        <dbReference type="ARBA" id="ARBA00023242"/>
    </source>
</evidence>
<dbReference type="STRING" id="1182545.A0A072P9B5"/>
<dbReference type="GO" id="GO:0005634">
    <property type="term" value="C:nucleus"/>
    <property type="evidence" value="ECO:0007669"/>
    <property type="project" value="UniProtKB-SubCell"/>
</dbReference>
<dbReference type="RefSeq" id="XP_013258907.1">
    <property type="nucleotide sequence ID" value="XM_013403453.1"/>
</dbReference>
<dbReference type="PANTHER" id="PTHR37534:SF2">
    <property type="entry name" value="N-ACETYLTRANSFERASE DOMAIN-CONTAINING PROTEIN"/>
    <property type="match status" value="1"/>
</dbReference>
<evidence type="ECO:0000313" key="5">
    <source>
        <dbReference type="Proteomes" id="UP000027920"/>
    </source>
</evidence>
<name>A0A072P9B5_9EURO</name>
<comment type="subcellular location">
    <subcellularLocation>
        <location evidence="1">Nucleus</location>
    </subcellularLocation>
</comment>
<evidence type="ECO:0000256" key="3">
    <source>
        <dbReference type="SAM" id="MobiDB-lite"/>
    </source>
</evidence>
<sequence length="673" mass="76675">MYHKPFQPRPFKKPALEVTDAQWIASTDSVPGDDSRPKCKQCERLGQKCRRGKGKLKFRHGSSARYDATFSKDQTWLEQNKNAKFQFVDENPELENYYSPDDIVVNTVRPPLPPQKEDEPPSPIKRHDQFDEDKSNTIRTVSSSEFPISLHFTNSEKVLVHAPIKRRRTTDSSIHPFRPNPEAWSHGAYDPIRSQYRVYEDPKAFGPISPEGFIPMPEQPYIPKIVEAEYRRLADSAAAKIPEDESLLSPAIWKEQFYWPNQFTTTQCACLMRYYIEHLAPWFDVGDPGRHFALAVPQRARRCPPLLNAIFTAASRHLASLPQYKASCGVIHYQNVPLPKLTPDTALKYHNACIAYLIKLSSDPEHVRDENLLAAAVILRYYEEIDTSFTGEDSETFLHTFQIFVKAQANPYFQILGDGGSPKFLRPGSTGNVRENAAAYLKSFQHAAFRVALRQETTIAFMKQRAVRLPLERWSILQGFEAADDFVWSDRHLYHCANVLQYCFGGEVMAGRASVERWTELQNYEAQWDNAKPLSFAPIHYQDADTKKGECLPHIWFMAEIHITGLLHLDLARILLTVYNPNIPRIGQGVSAAQRRLTEEVHDIVVRLCGTAKSASSQPALVQAFMAIAVCGEYFSDLKEQQVLLGILAQLEKEYGWPTTKTASDLKEGWGWK</sequence>
<dbReference type="HOGENOM" id="CLU_008719_1_1_1"/>
<dbReference type="OrthoDB" id="407832at2759"/>
<proteinExistence type="predicted"/>
<dbReference type="GeneID" id="25282811"/>
<dbReference type="Proteomes" id="UP000027920">
    <property type="component" value="Unassembled WGS sequence"/>
</dbReference>
<keyword evidence="2" id="KW-0539">Nucleus</keyword>